<accession>A0A3Q9UW66</accession>
<sequence>MVDQTPQADRMVEIVAGSASLLKEAGFRKRRHSFNRVAGDGLVHLVFFWMAPKEPPAWTEIRGLRERLYGTFRIEFGVHVPSMNRLHTPRSSWINDYNCHLRRTMGELMDPNSSGLWWPLDDPDATVNAAAVVRDLGLPWLDRHSTARSITAAFEQDPASVRPAGELDIADLYRARGDEAQARRIIERHVATPHRRRYIGTVTRYLELRGYPDLIPRIAVEDPPPADSSGASR</sequence>
<dbReference type="RefSeq" id="WP_127886800.1">
    <property type="nucleotide sequence ID" value="NZ_CP028137.1"/>
</dbReference>
<dbReference type="AlphaFoldDB" id="A0A3Q9UW66"/>
<evidence type="ECO:0000313" key="1">
    <source>
        <dbReference type="EMBL" id="AZZ51918.1"/>
    </source>
</evidence>
<dbReference type="EMBL" id="CP028137">
    <property type="protein sequence ID" value="AZZ51918.1"/>
    <property type="molecule type" value="Genomic_DNA"/>
</dbReference>
<evidence type="ECO:0008006" key="3">
    <source>
        <dbReference type="Google" id="ProtNLM"/>
    </source>
</evidence>
<evidence type="ECO:0000313" key="2">
    <source>
        <dbReference type="Proteomes" id="UP000285317"/>
    </source>
</evidence>
<dbReference type="Proteomes" id="UP000285317">
    <property type="component" value="Chromosome"/>
</dbReference>
<name>A0A3Q9UW66_9MICO</name>
<organism evidence="1 2">
    <name type="scientific">Rathayibacter festucae DSM 15932</name>
    <dbReference type="NCBI Taxonomy" id="1328866"/>
    <lineage>
        <taxon>Bacteria</taxon>
        <taxon>Bacillati</taxon>
        <taxon>Actinomycetota</taxon>
        <taxon>Actinomycetes</taxon>
        <taxon>Micrococcales</taxon>
        <taxon>Microbacteriaceae</taxon>
        <taxon>Rathayibacter</taxon>
    </lineage>
</organism>
<protein>
    <recommendedName>
        <fullName evidence="3">DUF4304 domain-containing protein</fullName>
    </recommendedName>
</protein>
<reference evidence="1 2" key="1">
    <citation type="submission" date="2018-03" db="EMBL/GenBank/DDBJ databases">
        <title>Bacteriophage NCPPB3778 and a type I-E CRISPR drive the evolution of the US Biological Select Agent, Rathayibacter toxicus.</title>
        <authorList>
            <person name="Davis E.W.II."/>
            <person name="Tabima J.F."/>
            <person name="Weisberg A.J."/>
            <person name="Dantas Lopes L."/>
            <person name="Wiseman M.S."/>
            <person name="Wiseman M.S."/>
            <person name="Pupko T."/>
            <person name="Belcher M.S."/>
            <person name="Sechler A.J."/>
            <person name="Tancos M.A."/>
            <person name="Schroeder B.K."/>
            <person name="Murray T.D."/>
            <person name="Luster D.G."/>
            <person name="Schneider W.L."/>
            <person name="Rogers E."/>
            <person name="Andreote F.D."/>
            <person name="Grunwald N.J."/>
            <person name="Putnam M.L."/>
            <person name="Chang J.H."/>
        </authorList>
    </citation>
    <scope>NUCLEOTIDE SEQUENCE [LARGE SCALE GENOMIC DNA]</scope>
    <source>
        <strain evidence="1 2">DSM 15932</strain>
    </source>
</reference>
<dbReference type="KEGG" id="rfs:C1I64_07550"/>
<gene>
    <name evidence="1" type="ORF">C1I64_07550</name>
</gene>
<proteinExistence type="predicted"/>